<accession>A0ABD1ZH24</accession>
<proteinExistence type="inferred from homology"/>
<comment type="function">
    <text evidence="1">Transaldolase is important for the balance of metabolites in the pentose-phosphate pathway.</text>
</comment>
<evidence type="ECO:0000256" key="5">
    <source>
        <dbReference type="ARBA" id="ARBA00022490"/>
    </source>
</evidence>
<comment type="caution">
    <text evidence="9">The sequence shown here is derived from an EMBL/GenBank/DDBJ whole genome shotgun (WGS) entry which is preliminary data.</text>
</comment>
<dbReference type="Proteomes" id="UP001605036">
    <property type="component" value="Unassembled WGS sequence"/>
</dbReference>
<protein>
    <recommendedName>
        <fullName evidence="11">Transaldolase</fullName>
    </recommendedName>
</protein>
<keyword evidence="8" id="KW-0704">Schiff base</keyword>
<sequence length="174" mass="19157">MQQGNGVEEVFWGLAVTDIQDACDLFIPLYEESKGGDGFVSLEASPLLAHDGDGTVAAASRLHKLVNEPNLMIKILATVDYIPAVKTVISQGISVNVTLIFFSLARYEAVIDAYLEGLEAANAQASLAFKLFQEKFNGPRWEALAKRGANKQRLPRYSLHCSLDRSWHNEHHAS</sequence>
<gene>
    <name evidence="9" type="ORF">R1flu_018748</name>
</gene>
<evidence type="ECO:0000256" key="2">
    <source>
        <dbReference type="ARBA" id="ARBA00004496"/>
    </source>
</evidence>
<evidence type="ECO:0000313" key="10">
    <source>
        <dbReference type="Proteomes" id="UP001605036"/>
    </source>
</evidence>
<dbReference type="Gene3D" id="3.20.20.70">
    <property type="entry name" value="Aldolase class I"/>
    <property type="match status" value="1"/>
</dbReference>
<reference evidence="9 10" key="1">
    <citation type="submission" date="2024-09" db="EMBL/GenBank/DDBJ databases">
        <title>Chromosome-scale assembly of Riccia fluitans.</title>
        <authorList>
            <person name="Paukszto L."/>
            <person name="Sawicki J."/>
            <person name="Karawczyk K."/>
            <person name="Piernik-Szablinska J."/>
            <person name="Szczecinska M."/>
            <person name="Mazdziarz M."/>
        </authorList>
    </citation>
    <scope>NUCLEOTIDE SEQUENCE [LARGE SCALE GENOMIC DNA]</scope>
    <source>
        <strain evidence="9">Rf_01</strain>
        <tissue evidence="9">Aerial parts of the thallus</tissue>
    </source>
</reference>
<dbReference type="GO" id="GO:0006098">
    <property type="term" value="P:pentose-phosphate shunt"/>
    <property type="evidence" value="ECO:0007669"/>
    <property type="project" value="UniProtKB-KW"/>
</dbReference>
<dbReference type="InterPro" id="IPR001585">
    <property type="entry name" value="TAL/FSA"/>
</dbReference>
<dbReference type="AlphaFoldDB" id="A0ABD1ZH24"/>
<dbReference type="GO" id="GO:0005737">
    <property type="term" value="C:cytoplasm"/>
    <property type="evidence" value="ECO:0007669"/>
    <property type="project" value="UniProtKB-SubCell"/>
</dbReference>
<evidence type="ECO:0000256" key="8">
    <source>
        <dbReference type="ARBA" id="ARBA00023270"/>
    </source>
</evidence>
<evidence type="ECO:0008006" key="11">
    <source>
        <dbReference type="Google" id="ProtNLM"/>
    </source>
</evidence>
<dbReference type="GO" id="GO:0016740">
    <property type="term" value="F:transferase activity"/>
    <property type="evidence" value="ECO:0007669"/>
    <property type="project" value="UniProtKB-KW"/>
</dbReference>
<evidence type="ECO:0000256" key="6">
    <source>
        <dbReference type="ARBA" id="ARBA00022679"/>
    </source>
</evidence>
<dbReference type="EMBL" id="JBHFFA010000001">
    <property type="protein sequence ID" value="KAL2650620.1"/>
    <property type="molecule type" value="Genomic_DNA"/>
</dbReference>
<dbReference type="PANTHER" id="PTHR10683:SF31">
    <property type="entry name" value="TRANSALDOLASE"/>
    <property type="match status" value="1"/>
</dbReference>
<comment type="subcellular location">
    <subcellularLocation>
        <location evidence="2">Cytoplasm</location>
    </subcellularLocation>
</comment>
<evidence type="ECO:0000256" key="4">
    <source>
        <dbReference type="ARBA" id="ARBA00008426"/>
    </source>
</evidence>
<dbReference type="PANTHER" id="PTHR10683">
    <property type="entry name" value="TRANSALDOLASE"/>
    <property type="match status" value="1"/>
</dbReference>
<dbReference type="Pfam" id="PF00923">
    <property type="entry name" value="TAL_FSA"/>
    <property type="match status" value="1"/>
</dbReference>
<comment type="pathway">
    <text evidence="3">Carbohydrate degradation; pentose phosphate pathway.</text>
</comment>
<comment type="similarity">
    <text evidence="4">Belongs to the transaldolase family. Type 2 subfamily.</text>
</comment>
<evidence type="ECO:0000313" key="9">
    <source>
        <dbReference type="EMBL" id="KAL2650620.1"/>
    </source>
</evidence>
<dbReference type="HAMAP" id="MF_00493">
    <property type="entry name" value="Transaldolase_2"/>
    <property type="match status" value="1"/>
</dbReference>
<keyword evidence="6" id="KW-0808">Transferase</keyword>
<name>A0ABD1ZH24_9MARC</name>
<evidence type="ECO:0000256" key="3">
    <source>
        <dbReference type="ARBA" id="ARBA00004959"/>
    </source>
</evidence>
<dbReference type="InterPro" id="IPR004732">
    <property type="entry name" value="Transaldolase_2"/>
</dbReference>
<evidence type="ECO:0000256" key="7">
    <source>
        <dbReference type="ARBA" id="ARBA00023126"/>
    </source>
</evidence>
<evidence type="ECO:0000256" key="1">
    <source>
        <dbReference type="ARBA" id="ARBA00003518"/>
    </source>
</evidence>
<organism evidence="9 10">
    <name type="scientific">Riccia fluitans</name>
    <dbReference type="NCBI Taxonomy" id="41844"/>
    <lineage>
        <taxon>Eukaryota</taxon>
        <taxon>Viridiplantae</taxon>
        <taxon>Streptophyta</taxon>
        <taxon>Embryophyta</taxon>
        <taxon>Marchantiophyta</taxon>
        <taxon>Marchantiopsida</taxon>
        <taxon>Marchantiidae</taxon>
        <taxon>Marchantiales</taxon>
        <taxon>Ricciaceae</taxon>
        <taxon>Riccia</taxon>
    </lineage>
</organism>
<keyword evidence="5" id="KW-0963">Cytoplasm</keyword>
<dbReference type="InterPro" id="IPR013785">
    <property type="entry name" value="Aldolase_TIM"/>
</dbReference>
<keyword evidence="7" id="KW-0570">Pentose shunt</keyword>
<keyword evidence="10" id="KW-1185">Reference proteome</keyword>
<dbReference type="SUPFAM" id="SSF51569">
    <property type="entry name" value="Aldolase"/>
    <property type="match status" value="1"/>
</dbReference>